<dbReference type="Proteomes" id="UP000479190">
    <property type="component" value="Unassembled WGS sequence"/>
</dbReference>
<evidence type="ECO:0000313" key="1">
    <source>
        <dbReference type="EMBL" id="CAB0037979.1"/>
    </source>
</evidence>
<gene>
    <name evidence="1" type="ORF">TBRA_LOCUS9778</name>
</gene>
<dbReference type="InterPro" id="IPR021109">
    <property type="entry name" value="Peptidase_aspartic_dom_sf"/>
</dbReference>
<protein>
    <submittedName>
        <fullName evidence="1">Uncharacterized protein</fullName>
    </submittedName>
</protein>
<proteinExistence type="predicted"/>
<dbReference type="SUPFAM" id="SSF50630">
    <property type="entry name" value="Acid proteases"/>
    <property type="match status" value="1"/>
</dbReference>
<organism evidence="1 2">
    <name type="scientific">Trichogramma brassicae</name>
    <dbReference type="NCBI Taxonomy" id="86971"/>
    <lineage>
        <taxon>Eukaryota</taxon>
        <taxon>Metazoa</taxon>
        <taxon>Ecdysozoa</taxon>
        <taxon>Arthropoda</taxon>
        <taxon>Hexapoda</taxon>
        <taxon>Insecta</taxon>
        <taxon>Pterygota</taxon>
        <taxon>Neoptera</taxon>
        <taxon>Endopterygota</taxon>
        <taxon>Hymenoptera</taxon>
        <taxon>Apocrita</taxon>
        <taxon>Proctotrupomorpha</taxon>
        <taxon>Chalcidoidea</taxon>
        <taxon>Trichogrammatidae</taxon>
        <taxon>Trichogramma</taxon>
    </lineage>
</organism>
<evidence type="ECO:0000313" key="2">
    <source>
        <dbReference type="Proteomes" id="UP000479190"/>
    </source>
</evidence>
<name>A0A6H5IQT5_9HYME</name>
<accession>A0A6H5IQT5</accession>
<keyword evidence="2" id="KW-1185">Reference proteome</keyword>
<dbReference type="AlphaFoldDB" id="A0A6H5IQT5"/>
<sequence>MKKQKTSCDPTYKNIRILINDKPAIAVYDSGANVSLINYNFWKSLCHMFFLTLFILEYRSLGQYTQRLRSANISEIIRLHSSE</sequence>
<dbReference type="EMBL" id="CADCXV010000882">
    <property type="protein sequence ID" value="CAB0037979.1"/>
    <property type="molecule type" value="Genomic_DNA"/>
</dbReference>
<reference evidence="1 2" key="1">
    <citation type="submission" date="2020-02" db="EMBL/GenBank/DDBJ databases">
        <authorList>
            <person name="Ferguson B K."/>
        </authorList>
    </citation>
    <scope>NUCLEOTIDE SEQUENCE [LARGE SCALE GENOMIC DNA]</scope>
</reference>
<dbReference type="Gene3D" id="2.40.70.10">
    <property type="entry name" value="Acid Proteases"/>
    <property type="match status" value="1"/>
</dbReference>